<dbReference type="Pfam" id="PF14716">
    <property type="entry name" value="HHH_8"/>
    <property type="match status" value="1"/>
</dbReference>
<dbReference type="EMBL" id="CAJNBJ010000021">
    <property type="protein sequence ID" value="CAE6803166.1"/>
    <property type="molecule type" value="Genomic_DNA"/>
</dbReference>
<dbReference type="PANTHER" id="PTHR11276">
    <property type="entry name" value="DNA POLYMERASE TYPE-X FAMILY MEMBER"/>
    <property type="match status" value="1"/>
</dbReference>
<feature type="domain" description="Crossover junction endonuclease MUS81-like HHH" evidence="1">
    <location>
        <begin position="6"/>
        <end position="77"/>
    </location>
</feature>
<dbReference type="SUPFAM" id="SSF47802">
    <property type="entry name" value="DNA polymerase beta, N-terminal domain-like"/>
    <property type="match status" value="1"/>
</dbReference>
<reference evidence="2 3" key="1">
    <citation type="submission" date="2021-02" db="EMBL/GenBank/DDBJ databases">
        <authorList>
            <person name="Han P."/>
        </authorList>
    </citation>
    <scope>NUCLEOTIDE SEQUENCE [LARGE SCALE GENOMIC DNA]</scope>
    <source>
        <strain evidence="2">Candidatus Nitrospira sp. ZN2</strain>
    </source>
</reference>
<dbReference type="RefSeq" id="WP_213044322.1">
    <property type="nucleotide sequence ID" value="NZ_CAJNBJ010000021.1"/>
</dbReference>
<dbReference type="InterPro" id="IPR027421">
    <property type="entry name" value="DNA_pol_lamdba_lyase_dom_sf"/>
</dbReference>
<dbReference type="Gene3D" id="1.10.150.20">
    <property type="entry name" value="5' to 3' exonuclease, C-terminal subdomain"/>
    <property type="match status" value="1"/>
</dbReference>
<accession>A0ABM8SE15</accession>
<protein>
    <submittedName>
        <fullName evidence="2">Histidinol-phosphatase</fullName>
    </submittedName>
</protein>
<dbReference type="Proteomes" id="UP000675880">
    <property type="component" value="Unassembled WGS sequence"/>
</dbReference>
<evidence type="ECO:0000313" key="3">
    <source>
        <dbReference type="Proteomes" id="UP000675880"/>
    </source>
</evidence>
<sequence length="163" mass="17819">MDNRAHQLAQIFRAMANLLAAQRANPYRVRAYRNAADTILSVTGDLTDLAARHALQEIPGIGKDLAGKIEEFLSTGTIRAYEELRTPLPKDVAAWASLPGLSDALVSYLYFRLNIRTLADLESLVASHLLRTQPGFSGSEEALLAAIRRQLQPATLTPPDEAP</sequence>
<dbReference type="InterPro" id="IPR010996">
    <property type="entry name" value="HHH_MUS81"/>
</dbReference>
<comment type="caution">
    <text evidence="2">The sequence shown here is derived from an EMBL/GenBank/DDBJ whole genome shotgun (WGS) entry which is preliminary data.</text>
</comment>
<evidence type="ECO:0000313" key="2">
    <source>
        <dbReference type="EMBL" id="CAE6803166.1"/>
    </source>
</evidence>
<organism evidence="2 3">
    <name type="scientific">Nitrospira defluvii</name>
    <dbReference type="NCBI Taxonomy" id="330214"/>
    <lineage>
        <taxon>Bacteria</taxon>
        <taxon>Pseudomonadati</taxon>
        <taxon>Nitrospirota</taxon>
        <taxon>Nitrospiria</taxon>
        <taxon>Nitrospirales</taxon>
        <taxon>Nitrospiraceae</taxon>
        <taxon>Nitrospira</taxon>
    </lineage>
</organism>
<name>A0ABM8SE15_9BACT</name>
<dbReference type="Gene3D" id="1.10.150.110">
    <property type="entry name" value="DNA polymerase beta, N-terminal domain-like"/>
    <property type="match status" value="1"/>
</dbReference>
<keyword evidence="3" id="KW-1185">Reference proteome</keyword>
<evidence type="ECO:0000259" key="1">
    <source>
        <dbReference type="Pfam" id="PF14716"/>
    </source>
</evidence>
<dbReference type="InterPro" id="IPR022312">
    <property type="entry name" value="DNA_pol_X"/>
</dbReference>
<proteinExistence type="predicted"/>
<dbReference type="PANTHER" id="PTHR11276:SF28">
    <property type="entry name" value="DNA POLYMERASE LAMBDA"/>
    <property type="match status" value="1"/>
</dbReference>
<gene>
    <name evidence="2" type="ORF">NSPZN2_80165</name>
</gene>